<evidence type="ECO:0000313" key="2">
    <source>
        <dbReference type="Proteomes" id="UP001152320"/>
    </source>
</evidence>
<name>A0A9Q1HF34_HOLLE</name>
<gene>
    <name evidence="1" type="ORF">HOLleu_09637</name>
</gene>
<dbReference type="InterPro" id="IPR027417">
    <property type="entry name" value="P-loop_NTPase"/>
</dbReference>
<evidence type="ECO:0000313" key="1">
    <source>
        <dbReference type="EMBL" id="KAJ8042781.1"/>
    </source>
</evidence>
<accession>A0A9Q1HF34</accession>
<sequence>MAKNIDQPSPTSLEVRCPACGVVPKSCRYPVVEPSPDTVVKSPRSNEEMSFHEATIEYIRHYFPNLQHSTNRVPAALFYDTRGDLDLLTDEDIKSQNLEPDKDLLKGSTKKCVGELLVDRFQKDAVETIVSSLYAWGSARNEPMFILSEYKFANYCKYLNVWKSNKVTGEHDVLIFHRKIGVILIEVKSVPTSAAWRTKRKNLKGAYEQLLRNEIAFREMNSKLDYVAKLPVLHLIALPNLEDSDLTGMNVCSAHRACVINRSTLTSADGVDNVFTSFFLESFSKCDPVLSAEQFEELCARYAGLASVVHVRTLGEAVKKTSVKMGKIFLNPEQLALLARPIPRHLVLTGEYGTGKSLVLKVLAEKLVEEEKPCLVFIVSCTNTSHTRTMGRFRKSENHLVDHIKFLLRASNGNENISIWDVSDLVRYCFPEQDPFQKRLSPSLIVDIAKSLLAKHEIETIALLFDEVPFVPKWDWTPVEKLCESNSTIYLWVSIATGTYAVKEGRNPIQVVTEKVPCGFQVFHLSRCMRMTRNGLRFYKALQEYLGDMAHLYVEYGNAVDGPIPRWYELPKCSCGSTNPFTCLCVQDRMVRTIQTVWAQLVGVEPSKVTFVVRDSVRTTDQFLSSLLVKSCDLLNIRMTSHLTSSTEKDNASLPFTSKRTSSKEQFCNLVDIFSFKGCESPVVIFITPFGWPLVWEHHNGRHGWDDISPQISRALGQIILITWPKEEMDYFSLEAVKGTIESYSNLPTTTCNNDESEFIEVMKSQLKMVTETYQGQEKESFLTHLVRQNVLVKLPV</sequence>
<organism evidence="1 2">
    <name type="scientific">Holothuria leucospilota</name>
    <name type="common">Black long sea cucumber</name>
    <name type="synonym">Mertensiothuria leucospilota</name>
    <dbReference type="NCBI Taxonomy" id="206669"/>
    <lineage>
        <taxon>Eukaryota</taxon>
        <taxon>Metazoa</taxon>
        <taxon>Echinodermata</taxon>
        <taxon>Eleutherozoa</taxon>
        <taxon>Echinozoa</taxon>
        <taxon>Holothuroidea</taxon>
        <taxon>Aspidochirotacea</taxon>
        <taxon>Aspidochirotida</taxon>
        <taxon>Holothuriidae</taxon>
        <taxon>Holothuria</taxon>
    </lineage>
</organism>
<dbReference type="AlphaFoldDB" id="A0A9Q1HF34"/>
<protein>
    <submittedName>
        <fullName evidence="1">Uncharacterized protein</fullName>
    </submittedName>
</protein>
<dbReference type="EMBL" id="JAIZAY010000004">
    <property type="protein sequence ID" value="KAJ8042781.1"/>
    <property type="molecule type" value="Genomic_DNA"/>
</dbReference>
<keyword evidence="2" id="KW-1185">Reference proteome</keyword>
<dbReference type="SUPFAM" id="SSF52540">
    <property type="entry name" value="P-loop containing nucleoside triphosphate hydrolases"/>
    <property type="match status" value="1"/>
</dbReference>
<dbReference type="Proteomes" id="UP001152320">
    <property type="component" value="Chromosome 4"/>
</dbReference>
<proteinExistence type="predicted"/>
<comment type="caution">
    <text evidence="1">The sequence shown here is derived from an EMBL/GenBank/DDBJ whole genome shotgun (WGS) entry which is preliminary data.</text>
</comment>
<reference evidence="1" key="1">
    <citation type="submission" date="2021-10" db="EMBL/GenBank/DDBJ databases">
        <title>Tropical sea cucumber genome reveals ecological adaptation and Cuvierian tubules defense mechanism.</title>
        <authorList>
            <person name="Chen T."/>
        </authorList>
    </citation>
    <scope>NUCLEOTIDE SEQUENCE</scope>
    <source>
        <strain evidence="1">Nanhai2018</strain>
        <tissue evidence="1">Muscle</tissue>
    </source>
</reference>
<dbReference type="OrthoDB" id="10045531at2759"/>